<keyword evidence="1" id="KW-0547">Nucleotide-binding</keyword>
<comment type="subunit">
    <text evidence="1">Forms a complex composed of PxpA, PxpB and PxpC.</text>
</comment>
<name>A0A6J4UP90_9BACT</name>
<dbReference type="HAMAP" id="MF_00691">
    <property type="entry name" value="PxpA"/>
    <property type="match status" value="1"/>
</dbReference>
<dbReference type="AlphaFoldDB" id="A0A6J4UP90"/>
<dbReference type="CDD" id="cd10787">
    <property type="entry name" value="LamB_YcsF_like"/>
    <property type="match status" value="1"/>
</dbReference>
<dbReference type="SUPFAM" id="SSF88713">
    <property type="entry name" value="Glycoside hydrolase/deacetylase"/>
    <property type="match status" value="1"/>
</dbReference>
<dbReference type="NCBIfam" id="NF003814">
    <property type="entry name" value="PRK05406.1-3"/>
    <property type="match status" value="1"/>
</dbReference>
<protein>
    <recommendedName>
        <fullName evidence="1">5-oxoprolinase subunit A</fullName>
        <shortName evidence="1">5-OPase subunit A</shortName>
        <ecNumber evidence="1">3.5.2.9</ecNumber>
    </recommendedName>
    <alternativeName>
        <fullName evidence="1">5-oxoprolinase (ATP-hydrolyzing) subunit A</fullName>
    </alternativeName>
</protein>
<evidence type="ECO:0000313" key="2">
    <source>
        <dbReference type="EMBL" id="CAA9554519.1"/>
    </source>
</evidence>
<keyword evidence="1" id="KW-0067">ATP-binding</keyword>
<proteinExistence type="inferred from homology"/>
<comment type="catalytic activity">
    <reaction evidence="1">
        <text>5-oxo-L-proline + ATP + 2 H2O = L-glutamate + ADP + phosphate + H(+)</text>
        <dbReference type="Rhea" id="RHEA:10348"/>
        <dbReference type="ChEBI" id="CHEBI:15377"/>
        <dbReference type="ChEBI" id="CHEBI:15378"/>
        <dbReference type="ChEBI" id="CHEBI:29985"/>
        <dbReference type="ChEBI" id="CHEBI:30616"/>
        <dbReference type="ChEBI" id="CHEBI:43474"/>
        <dbReference type="ChEBI" id="CHEBI:58402"/>
        <dbReference type="ChEBI" id="CHEBI:456216"/>
        <dbReference type="EC" id="3.5.2.9"/>
    </reaction>
</comment>
<accession>A0A6J4UP90</accession>
<dbReference type="EMBL" id="CADCWG010000137">
    <property type="protein sequence ID" value="CAA9554519.1"/>
    <property type="molecule type" value="Genomic_DNA"/>
</dbReference>
<comment type="similarity">
    <text evidence="1">Belongs to the LamB/PxpA family.</text>
</comment>
<dbReference type="InterPro" id="IPR011330">
    <property type="entry name" value="Glyco_hydro/deAcase_b/a-brl"/>
</dbReference>
<dbReference type="EC" id="3.5.2.9" evidence="1"/>
<dbReference type="GO" id="GO:0005524">
    <property type="term" value="F:ATP binding"/>
    <property type="evidence" value="ECO:0007669"/>
    <property type="project" value="UniProtKB-UniRule"/>
</dbReference>
<sequence>MGALAGRRVDLNSDLGESFGAYRIGADDALLGLVSSANVACGFHGGDPRVLAATVAAARERRVAVGAHPGYPDLVGFGRRDLAASPEEVTADVLYQLGALGAFCRAAGVPMRHVKAHGALSNRAVTDPATAGAIVAAVRAYDADLVVLSQPGALIDAAEAAGLPVAREAFADRAYNPDGTLVSRRLPGALVTDPARAADRMARLLAEGSLPTVGGADLTLSVDSICVHADTPGAAEIMAAVRARLTAEGVAIRPPGDA</sequence>
<keyword evidence="1" id="KW-0378">Hydrolase</keyword>
<dbReference type="NCBIfam" id="NF003816">
    <property type="entry name" value="PRK05406.1-5"/>
    <property type="match status" value="1"/>
</dbReference>
<evidence type="ECO:0000256" key="1">
    <source>
        <dbReference type="HAMAP-Rule" id="MF_00691"/>
    </source>
</evidence>
<reference evidence="2" key="1">
    <citation type="submission" date="2020-02" db="EMBL/GenBank/DDBJ databases">
        <authorList>
            <person name="Meier V. D."/>
        </authorList>
    </citation>
    <scope>NUCLEOTIDE SEQUENCE</scope>
    <source>
        <strain evidence="2">AVDCRST_MAG49</strain>
    </source>
</reference>
<comment type="function">
    <text evidence="1">Catalyzes the cleavage of 5-oxoproline to form L-glutamate coupled to the hydrolysis of ATP to ADP and inorganic phosphate.</text>
</comment>
<organism evidence="2">
    <name type="scientific">uncultured Thermomicrobiales bacterium</name>
    <dbReference type="NCBI Taxonomy" id="1645740"/>
    <lineage>
        <taxon>Bacteria</taxon>
        <taxon>Pseudomonadati</taxon>
        <taxon>Thermomicrobiota</taxon>
        <taxon>Thermomicrobia</taxon>
        <taxon>Thermomicrobiales</taxon>
        <taxon>environmental samples</taxon>
    </lineage>
</organism>
<dbReference type="Gene3D" id="3.20.20.370">
    <property type="entry name" value="Glycoside hydrolase/deacetylase"/>
    <property type="match status" value="1"/>
</dbReference>
<dbReference type="GO" id="GO:0005975">
    <property type="term" value="P:carbohydrate metabolic process"/>
    <property type="evidence" value="ECO:0007669"/>
    <property type="project" value="InterPro"/>
</dbReference>
<dbReference type="PANTHER" id="PTHR30292">
    <property type="entry name" value="UNCHARACTERIZED PROTEIN YBGL-RELATED"/>
    <property type="match status" value="1"/>
</dbReference>
<gene>
    <name evidence="1" type="primary">pxpA</name>
    <name evidence="2" type="ORF">AVDCRST_MAG49-2079</name>
</gene>
<dbReference type="PANTHER" id="PTHR30292:SF0">
    <property type="entry name" value="5-OXOPROLINASE SUBUNIT A"/>
    <property type="match status" value="1"/>
</dbReference>
<dbReference type="Pfam" id="PF03746">
    <property type="entry name" value="LamB_YcsF"/>
    <property type="match status" value="1"/>
</dbReference>
<dbReference type="GO" id="GO:0017168">
    <property type="term" value="F:5-oxoprolinase (ATP-hydrolyzing) activity"/>
    <property type="evidence" value="ECO:0007669"/>
    <property type="project" value="UniProtKB-UniRule"/>
</dbReference>
<dbReference type="InterPro" id="IPR005501">
    <property type="entry name" value="LamB/YcsF/PxpA-like"/>
</dbReference>